<name>A0ABT8J0L2_9MICO</name>
<dbReference type="InterPro" id="IPR050555">
    <property type="entry name" value="Bact_Solute-Bind_Prot2"/>
</dbReference>
<evidence type="ECO:0000256" key="3">
    <source>
        <dbReference type="SAM" id="SignalP"/>
    </source>
</evidence>
<gene>
    <name evidence="5" type="ORF">P5G59_13460</name>
</gene>
<accession>A0ABT8J0L2</accession>
<organism evidence="5 6">
    <name type="scientific">Leifsonia virtsii</name>
    <dbReference type="NCBI Taxonomy" id="3035915"/>
    <lineage>
        <taxon>Bacteria</taxon>
        <taxon>Bacillati</taxon>
        <taxon>Actinomycetota</taxon>
        <taxon>Actinomycetes</taxon>
        <taxon>Micrococcales</taxon>
        <taxon>Microbacteriaceae</taxon>
        <taxon>Leifsonia</taxon>
    </lineage>
</organism>
<comment type="subcellular location">
    <subcellularLocation>
        <location evidence="1">Cell envelope</location>
    </subcellularLocation>
</comment>
<sequence>MKIATKRAVIASAAILLTAVTLTACSNGSGNGSGGGSTDDAANAQIGLLLPDSVTARYESADKPFFEAKIKELCSGCKVLYANADGDASKQQQQAESMLTQGVKVLVLDPFDGEAAASIVGEAKAKNVPVISYDRLINSKDLNYYISFDNEKVGQLQATALVDKLKKDGVPAGAGILMVNGSPTDNNATLFKKGAHSVIDSSGYKVLAEFDTPGWDPAKAQDWVSGQVSQFKDQIKGVYAANDGTGGGAIAAMKAANVNPLPPVTGQDAELAGIQRILIGDQYMTVYKALKPEAEQAATLAIALTKGQKPSEQTTEVETAGGAKIASILLKPVSVTTDNIESTVVKDNFYGPDSASKICTADYKAACDKYGIK</sequence>
<evidence type="ECO:0000313" key="5">
    <source>
        <dbReference type="EMBL" id="MDN4598156.1"/>
    </source>
</evidence>
<dbReference type="SUPFAM" id="SSF53822">
    <property type="entry name" value="Periplasmic binding protein-like I"/>
    <property type="match status" value="1"/>
</dbReference>
<dbReference type="EMBL" id="JAROCB010000003">
    <property type="protein sequence ID" value="MDN4598156.1"/>
    <property type="molecule type" value="Genomic_DNA"/>
</dbReference>
<dbReference type="Pfam" id="PF13407">
    <property type="entry name" value="Peripla_BP_4"/>
    <property type="match status" value="1"/>
</dbReference>
<dbReference type="CDD" id="cd19995">
    <property type="entry name" value="PBP1_ABC_xylose_binding-like"/>
    <property type="match status" value="1"/>
</dbReference>
<dbReference type="PROSITE" id="PS51257">
    <property type="entry name" value="PROKAR_LIPOPROTEIN"/>
    <property type="match status" value="1"/>
</dbReference>
<dbReference type="RefSeq" id="WP_301219500.1">
    <property type="nucleotide sequence ID" value="NZ_JAROCB010000003.1"/>
</dbReference>
<feature type="signal peptide" evidence="3">
    <location>
        <begin position="1"/>
        <end position="24"/>
    </location>
</feature>
<dbReference type="PANTHER" id="PTHR30036:SF1">
    <property type="entry name" value="D-XYLOSE-BINDING PERIPLASMIC PROTEIN"/>
    <property type="match status" value="1"/>
</dbReference>
<comment type="caution">
    <text evidence="5">The sequence shown here is derived from an EMBL/GenBank/DDBJ whole genome shotgun (WGS) entry which is preliminary data.</text>
</comment>
<evidence type="ECO:0000256" key="1">
    <source>
        <dbReference type="ARBA" id="ARBA00004196"/>
    </source>
</evidence>
<evidence type="ECO:0000256" key="2">
    <source>
        <dbReference type="ARBA" id="ARBA00022729"/>
    </source>
</evidence>
<dbReference type="PANTHER" id="PTHR30036">
    <property type="entry name" value="D-XYLOSE-BINDING PERIPLASMIC PROTEIN"/>
    <property type="match status" value="1"/>
</dbReference>
<dbReference type="InterPro" id="IPR025997">
    <property type="entry name" value="SBP_2_dom"/>
</dbReference>
<evidence type="ECO:0000313" key="6">
    <source>
        <dbReference type="Proteomes" id="UP001174210"/>
    </source>
</evidence>
<feature type="domain" description="Periplasmic binding protein" evidence="4">
    <location>
        <begin position="46"/>
        <end position="309"/>
    </location>
</feature>
<protein>
    <submittedName>
        <fullName evidence="5">Sugar ABC transporter substrate-binding protein</fullName>
    </submittedName>
</protein>
<feature type="chain" id="PRO_5047256868" evidence="3">
    <location>
        <begin position="25"/>
        <end position="373"/>
    </location>
</feature>
<reference evidence="5" key="1">
    <citation type="submission" date="2023-03" db="EMBL/GenBank/DDBJ databases">
        <title>MT1 and MT2 Draft Genomes of Novel Species.</title>
        <authorList>
            <person name="Venkateswaran K."/>
        </authorList>
    </citation>
    <scope>NUCLEOTIDE SEQUENCE</scope>
    <source>
        <strain evidence="5">F6_8S_P_1A</strain>
    </source>
</reference>
<keyword evidence="2 3" id="KW-0732">Signal</keyword>
<keyword evidence="6" id="KW-1185">Reference proteome</keyword>
<evidence type="ECO:0000259" key="4">
    <source>
        <dbReference type="Pfam" id="PF13407"/>
    </source>
</evidence>
<dbReference type="Gene3D" id="3.40.50.2300">
    <property type="match status" value="2"/>
</dbReference>
<proteinExistence type="predicted"/>
<dbReference type="Proteomes" id="UP001174210">
    <property type="component" value="Unassembled WGS sequence"/>
</dbReference>
<dbReference type="InterPro" id="IPR028082">
    <property type="entry name" value="Peripla_BP_I"/>
</dbReference>